<protein>
    <submittedName>
        <fullName evidence="2">Metalloregulator ArsR/SmtB family transcription factor</fullName>
    </submittedName>
</protein>
<dbReference type="Gene3D" id="1.10.10.10">
    <property type="entry name" value="Winged helix-like DNA-binding domain superfamily/Winged helix DNA-binding domain"/>
    <property type="match status" value="1"/>
</dbReference>
<feature type="domain" description="HTH arsR-type" evidence="1">
    <location>
        <begin position="14"/>
        <end position="110"/>
    </location>
</feature>
<reference evidence="2 3" key="1">
    <citation type="submission" date="2024-02" db="EMBL/GenBank/DDBJ databases">
        <title>Genome analysis and characterization of Microbaculum marinisediminis sp. nov., isolated from marine sediment.</title>
        <authorList>
            <person name="Du Z.-J."/>
            <person name="Ye Y.-Q."/>
            <person name="Zhang Z.-R."/>
            <person name="Yuan S.-M."/>
            <person name="Zhang X.-Y."/>
        </authorList>
    </citation>
    <scope>NUCLEOTIDE SEQUENCE [LARGE SCALE GENOMIC DNA]</scope>
    <source>
        <strain evidence="2 3">SDUM1044001</strain>
    </source>
</reference>
<proteinExistence type="predicted"/>
<sequence length="137" mass="14888">MTAANARALPDEDAAPSADETLDAVFFALSDPVRRAVLARLKDAPLLVSELAEPFDISLQAVSRHIQVLVRAGLVRQERTGRISRCSLDVGPIFSAAVWINGYTHYWQAQFDTLAATLEDIETRRQGGAPGGPKTEE</sequence>
<dbReference type="Pfam" id="PF12840">
    <property type="entry name" value="HTH_20"/>
    <property type="match status" value="1"/>
</dbReference>
<dbReference type="PANTHER" id="PTHR38600">
    <property type="entry name" value="TRANSCRIPTIONAL REGULATORY PROTEIN"/>
    <property type="match status" value="1"/>
</dbReference>
<dbReference type="PANTHER" id="PTHR38600:SF2">
    <property type="entry name" value="SLL0088 PROTEIN"/>
    <property type="match status" value="1"/>
</dbReference>
<accession>A0AAW9S2Y0</accession>
<name>A0AAW9S2Y0_9HYPH</name>
<dbReference type="RefSeq" id="WP_340332572.1">
    <property type="nucleotide sequence ID" value="NZ_JAZHOF010000014.1"/>
</dbReference>
<dbReference type="InterPro" id="IPR011991">
    <property type="entry name" value="ArsR-like_HTH"/>
</dbReference>
<dbReference type="InterPro" id="IPR036390">
    <property type="entry name" value="WH_DNA-bd_sf"/>
</dbReference>
<dbReference type="PROSITE" id="PS50987">
    <property type="entry name" value="HTH_ARSR_2"/>
    <property type="match status" value="1"/>
</dbReference>
<evidence type="ECO:0000313" key="2">
    <source>
        <dbReference type="EMBL" id="MEJ8574880.1"/>
    </source>
</evidence>
<dbReference type="NCBIfam" id="NF033788">
    <property type="entry name" value="HTH_metalloreg"/>
    <property type="match status" value="1"/>
</dbReference>
<dbReference type="AlphaFoldDB" id="A0AAW9S2Y0"/>
<gene>
    <name evidence="2" type="ORF">V3328_25625</name>
</gene>
<dbReference type="InterPro" id="IPR001845">
    <property type="entry name" value="HTH_ArsR_DNA-bd_dom"/>
</dbReference>
<dbReference type="GO" id="GO:0003700">
    <property type="term" value="F:DNA-binding transcription factor activity"/>
    <property type="evidence" value="ECO:0007669"/>
    <property type="project" value="InterPro"/>
</dbReference>
<comment type="caution">
    <text evidence="2">The sequence shown here is derived from an EMBL/GenBank/DDBJ whole genome shotgun (WGS) entry which is preliminary data.</text>
</comment>
<keyword evidence="3" id="KW-1185">Reference proteome</keyword>
<dbReference type="Proteomes" id="UP001378188">
    <property type="component" value="Unassembled WGS sequence"/>
</dbReference>
<dbReference type="PRINTS" id="PR00778">
    <property type="entry name" value="HTHARSR"/>
</dbReference>
<dbReference type="InterPro" id="IPR036388">
    <property type="entry name" value="WH-like_DNA-bd_sf"/>
</dbReference>
<dbReference type="SMART" id="SM00418">
    <property type="entry name" value="HTH_ARSR"/>
    <property type="match status" value="1"/>
</dbReference>
<dbReference type="EMBL" id="JAZHOF010000014">
    <property type="protein sequence ID" value="MEJ8574880.1"/>
    <property type="molecule type" value="Genomic_DNA"/>
</dbReference>
<evidence type="ECO:0000259" key="1">
    <source>
        <dbReference type="PROSITE" id="PS50987"/>
    </source>
</evidence>
<organism evidence="2 3">
    <name type="scientific">Microbaculum marinum</name>
    <dbReference type="NCBI Taxonomy" id="1764581"/>
    <lineage>
        <taxon>Bacteria</taxon>
        <taxon>Pseudomonadati</taxon>
        <taxon>Pseudomonadota</taxon>
        <taxon>Alphaproteobacteria</taxon>
        <taxon>Hyphomicrobiales</taxon>
        <taxon>Tepidamorphaceae</taxon>
        <taxon>Microbaculum</taxon>
    </lineage>
</organism>
<dbReference type="SUPFAM" id="SSF46785">
    <property type="entry name" value="Winged helix' DNA-binding domain"/>
    <property type="match status" value="1"/>
</dbReference>
<evidence type="ECO:0000313" key="3">
    <source>
        <dbReference type="Proteomes" id="UP001378188"/>
    </source>
</evidence>
<dbReference type="CDD" id="cd00090">
    <property type="entry name" value="HTH_ARSR"/>
    <property type="match status" value="1"/>
</dbReference>